<sequence>MTVRQIYIGMRVRISFALVMIVPCPLPSIAKNRPNRASPTSQRLQPTIRRLIYVLEALPLGLNPPCNHGPG</sequence>
<comment type="caution">
    <text evidence="1">The sequence shown here is derived from an EMBL/GenBank/DDBJ whole genome shotgun (WGS) entry which is preliminary data.</text>
</comment>
<protein>
    <submittedName>
        <fullName evidence="1">Uncharacterized protein</fullName>
    </submittedName>
</protein>
<evidence type="ECO:0000313" key="1">
    <source>
        <dbReference type="EMBL" id="KAK3484658.1"/>
    </source>
</evidence>
<evidence type="ECO:0000313" key="2">
    <source>
        <dbReference type="Proteomes" id="UP001285908"/>
    </source>
</evidence>
<dbReference type="Proteomes" id="UP001285908">
    <property type="component" value="Unassembled WGS sequence"/>
</dbReference>
<dbReference type="AlphaFoldDB" id="A0AAJ0MLH2"/>
<keyword evidence="2" id="KW-1185">Reference proteome</keyword>
<proteinExistence type="predicted"/>
<reference evidence="1 2" key="1">
    <citation type="journal article" date="2023" name="Mol. Phylogenet. Evol.">
        <title>Genome-scale phylogeny and comparative genomics of the fungal order Sordariales.</title>
        <authorList>
            <person name="Hensen N."/>
            <person name="Bonometti L."/>
            <person name="Westerberg I."/>
            <person name="Brannstrom I.O."/>
            <person name="Guillou S."/>
            <person name="Cros-Aarteil S."/>
            <person name="Calhoun S."/>
            <person name="Haridas S."/>
            <person name="Kuo A."/>
            <person name="Mondo S."/>
            <person name="Pangilinan J."/>
            <person name="Riley R."/>
            <person name="LaButti K."/>
            <person name="Andreopoulos B."/>
            <person name="Lipzen A."/>
            <person name="Chen C."/>
            <person name="Yan M."/>
            <person name="Daum C."/>
            <person name="Ng V."/>
            <person name="Clum A."/>
            <person name="Steindorff A."/>
            <person name="Ohm R.A."/>
            <person name="Martin F."/>
            <person name="Silar P."/>
            <person name="Natvig D.O."/>
            <person name="Lalanne C."/>
            <person name="Gautier V."/>
            <person name="Ament-Velasquez S.L."/>
            <person name="Kruys A."/>
            <person name="Hutchinson M.I."/>
            <person name="Powell A.J."/>
            <person name="Barry K."/>
            <person name="Miller A.N."/>
            <person name="Grigoriev I.V."/>
            <person name="Debuchy R."/>
            <person name="Gladieux P."/>
            <person name="Hiltunen Thoren M."/>
            <person name="Johannesson H."/>
        </authorList>
    </citation>
    <scope>NUCLEOTIDE SEQUENCE [LARGE SCALE GENOMIC DNA]</scope>
    <source>
        <strain evidence="1 2">FGSC 10403</strain>
    </source>
</reference>
<dbReference type="GeneID" id="87879097"/>
<name>A0AAJ0MLH2_9PEZI</name>
<dbReference type="RefSeq" id="XP_062687752.1">
    <property type="nucleotide sequence ID" value="XM_062841475.1"/>
</dbReference>
<dbReference type="EMBL" id="JAULSX010000014">
    <property type="protein sequence ID" value="KAK3484658.1"/>
    <property type="molecule type" value="Genomic_DNA"/>
</dbReference>
<accession>A0AAJ0MLH2</accession>
<gene>
    <name evidence="1" type="ORF">B0T23DRAFT_56810</name>
</gene>
<organism evidence="1 2">
    <name type="scientific">Neurospora hispaniola</name>
    <dbReference type="NCBI Taxonomy" id="588809"/>
    <lineage>
        <taxon>Eukaryota</taxon>
        <taxon>Fungi</taxon>
        <taxon>Dikarya</taxon>
        <taxon>Ascomycota</taxon>
        <taxon>Pezizomycotina</taxon>
        <taxon>Sordariomycetes</taxon>
        <taxon>Sordariomycetidae</taxon>
        <taxon>Sordariales</taxon>
        <taxon>Sordariaceae</taxon>
        <taxon>Neurospora</taxon>
    </lineage>
</organism>